<evidence type="ECO:0008006" key="6">
    <source>
        <dbReference type="Google" id="ProtNLM"/>
    </source>
</evidence>
<organism evidence="4 5">
    <name type="scientific">Rosistilla oblonga</name>
    <dbReference type="NCBI Taxonomy" id="2527990"/>
    <lineage>
        <taxon>Bacteria</taxon>
        <taxon>Pseudomonadati</taxon>
        <taxon>Planctomycetota</taxon>
        <taxon>Planctomycetia</taxon>
        <taxon>Pirellulales</taxon>
        <taxon>Pirellulaceae</taxon>
        <taxon>Rosistilla</taxon>
    </lineage>
</organism>
<feature type="compositionally biased region" description="Polar residues" evidence="1">
    <location>
        <begin position="113"/>
        <end position="123"/>
    </location>
</feature>
<keyword evidence="2" id="KW-0812">Transmembrane</keyword>
<name>A0A518IST2_9BACT</name>
<keyword evidence="3" id="KW-0732">Signal</keyword>
<dbReference type="AlphaFoldDB" id="A0A518IST2"/>
<dbReference type="InterPro" id="IPR029058">
    <property type="entry name" value="AB_hydrolase_fold"/>
</dbReference>
<keyword evidence="2" id="KW-1133">Transmembrane helix</keyword>
<protein>
    <recommendedName>
        <fullName evidence="6">Alpha/beta hydrolase family protein</fullName>
    </recommendedName>
</protein>
<evidence type="ECO:0000313" key="5">
    <source>
        <dbReference type="Proteomes" id="UP000316770"/>
    </source>
</evidence>
<dbReference type="PANTHER" id="PTHR36513:SF1">
    <property type="entry name" value="TRANSMEMBRANE PROTEIN"/>
    <property type="match status" value="1"/>
</dbReference>
<sequence precursor="true">MLLTHNLRKTTGPRAFAFALLGLFAIASGCSERAAEETPLRYENYENPEADAAAMRSPADSQGLPAPSPDPLDPPQIARAESLPKFASSAKAPTMTKAPQPQAMSVPKAGSAAASSDVVTSQEQRIEYSTAPAEQVAAEPSAHLQRLPAGAEHDAEAGFATVEVFYATDRKRTDVPLSSYQISGQKTAFMMFAAVAIGLALLGLYQLVRGRGRMAAVSMVASCLVGVLASGWIALGQANIEKQGVTYSGDRGTLVRGICEVTVPDTHQRGLVERPSLLRFELREDQTKHMVLTSATELAADDFRQRLSDRVASAPESDLLVFIHGYNVDFESAVQRTAQIAVDLPFEGVPVCYSWPSQASLVGYTIDENNSEWTIAHLKEFLLELVHESGAKSVNVVAHSMGNRPMTAVMQQIGWEMAQATALFDRIVLAAPDVDADRFRRDLAPSLLKVANQVTLYASSDDQALIASKKVHGHPRAGESGDQIVVVPGIETIDVSGIDLSLLGHSYYGDNETMLRDLYELVRQRLPAPQRAMLIARQAGELVYWQLAQQQGAAVR</sequence>
<evidence type="ECO:0000256" key="2">
    <source>
        <dbReference type="SAM" id="Phobius"/>
    </source>
</evidence>
<dbReference type="EMBL" id="CP036318">
    <property type="protein sequence ID" value="QDV56152.1"/>
    <property type="molecule type" value="Genomic_DNA"/>
</dbReference>
<evidence type="ECO:0000256" key="1">
    <source>
        <dbReference type="SAM" id="MobiDB-lite"/>
    </source>
</evidence>
<proteinExistence type="predicted"/>
<keyword evidence="2" id="KW-0472">Membrane</keyword>
<dbReference type="PANTHER" id="PTHR36513">
    <property type="entry name" value="ABC TRANSMEMBRANE TYPE-1 DOMAIN-CONTAINING PROTEIN"/>
    <property type="match status" value="1"/>
</dbReference>
<dbReference type="Pfam" id="PF05990">
    <property type="entry name" value="DUF900"/>
    <property type="match status" value="1"/>
</dbReference>
<feature type="chain" id="PRO_5021826268" description="Alpha/beta hydrolase family protein" evidence="3">
    <location>
        <begin position="35"/>
        <end position="556"/>
    </location>
</feature>
<gene>
    <name evidence="4" type="ORF">Mal33_21310</name>
</gene>
<dbReference type="RefSeq" id="WP_145284255.1">
    <property type="nucleotide sequence ID" value="NZ_CP036318.1"/>
</dbReference>
<evidence type="ECO:0000256" key="3">
    <source>
        <dbReference type="SAM" id="SignalP"/>
    </source>
</evidence>
<evidence type="ECO:0000313" key="4">
    <source>
        <dbReference type="EMBL" id="QDV56152.1"/>
    </source>
</evidence>
<dbReference type="Gene3D" id="3.40.50.1820">
    <property type="entry name" value="alpha/beta hydrolase"/>
    <property type="match status" value="1"/>
</dbReference>
<dbReference type="Proteomes" id="UP000316770">
    <property type="component" value="Chromosome"/>
</dbReference>
<dbReference type="InterPro" id="IPR010297">
    <property type="entry name" value="DUF900_hydrolase"/>
</dbReference>
<reference evidence="4 5" key="1">
    <citation type="submission" date="2019-02" db="EMBL/GenBank/DDBJ databases">
        <title>Deep-cultivation of Planctomycetes and their phenomic and genomic characterization uncovers novel biology.</title>
        <authorList>
            <person name="Wiegand S."/>
            <person name="Jogler M."/>
            <person name="Boedeker C."/>
            <person name="Pinto D."/>
            <person name="Vollmers J."/>
            <person name="Rivas-Marin E."/>
            <person name="Kohn T."/>
            <person name="Peeters S.H."/>
            <person name="Heuer A."/>
            <person name="Rast P."/>
            <person name="Oberbeckmann S."/>
            <person name="Bunk B."/>
            <person name="Jeske O."/>
            <person name="Meyerdierks A."/>
            <person name="Storesund J.E."/>
            <person name="Kallscheuer N."/>
            <person name="Luecker S."/>
            <person name="Lage O.M."/>
            <person name="Pohl T."/>
            <person name="Merkel B.J."/>
            <person name="Hornburger P."/>
            <person name="Mueller R.-W."/>
            <person name="Bruemmer F."/>
            <person name="Labrenz M."/>
            <person name="Spormann A.M."/>
            <person name="Op den Camp H."/>
            <person name="Overmann J."/>
            <person name="Amann R."/>
            <person name="Jetten M.S.M."/>
            <person name="Mascher T."/>
            <person name="Medema M.H."/>
            <person name="Devos D.P."/>
            <person name="Kaster A.-K."/>
            <person name="Ovreas L."/>
            <person name="Rohde M."/>
            <person name="Galperin M.Y."/>
            <person name="Jogler C."/>
        </authorList>
    </citation>
    <scope>NUCLEOTIDE SEQUENCE [LARGE SCALE GENOMIC DNA]</scope>
    <source>
        <strain evidence="4 5">Mal33</strain>
    </source>
</reference>
<feature type="signal peptide" evidence="3">
    <location>
        <begin position="1"/>
        <end position="34"/>
    </location>
</feature>
<feature type="region of interest" description="Disordered" evidence="1">
    <location>
        <begin position="48"/>
        <end position="124"/>
    </location>
</feature>
<keyword evidence="5" id="KW-1185">Reference proteome</keyword>
<feature type="transmembrane region" description="Helical" evidence="2">
    <location>
        <begin position="215"/>
        <end position="235"/>
    </location>
</feature>
<dbReference type="SUPFAM" id="SSF53474">
    <property type="entry name" value="alpha/beta-Hydrolases"/>
    <property type="match status" value="1"/>
</dbReference>
<feature type="transmembrane region" description="Helical" evidence="2">
    <location>
        <begin position="188"/>
        <end position="208"/>
    </location>
</feature>
<accession>A0A518IST2</accession>